<dbReference type="RefSeq" id="WP_163665314.1">
    <property type="nucleotide sequence ID" value="NZ_AP022565.1"/>
</dbReference>
<dbReference type="Proteomes" id="UP000466906">
    <property type="component" value="Chromosome"/>
</dbReference>
<dbReference type="AlphaFoldDB" id="A0A6N4USB6"/>
<protein>
    <submittedName>
        <fullName evidence="1">Uncharacterized protein</fullName>
    </submittedName>
</protein>
<reference evidence="1 2" key="1">
    <citation type="journal article" date="2019" name="Emerg. Microbes Infect.">
        <title>Comprehensive subspecies identification of 175 nontuberculous mycobacteria species based on 7547 genomic profiles.</title>
        <authorList>
            <person name="Matsumoto Y."/>
            <person name="Kinjo T."/>
            <person name="Motooka D."/>
            <person name="Nabeya D."/>
            <person name="Jung N."/>
            <person name="Uechi K."/>
            <person name="Horii T."/>
            <person name="Iida T."/>
            <person name="Fujita J."/>
            <person name="Nakamura S."/>
        </authorList>
    </citation>
    <scope>NUCLEOTIDE SEQUENCE [LARGE SCALE GENOMIC DNA]</scope>
    <source>
        <strain evidence="1 2">JCM 12272</strain>
    </source>
</reference>
<gene>
    <name evidence="1" type="ORF">MALV_30810</name>
</gene>
<dbReference type="KEGG" id="malv:MALV_30810"/>
<evidence type="ECO:0000313" key="2">
    <source>
        <dbReference type="Proteomes" id="UP000466906"/>
    </source>
</evidence>
<keyword evidence="2" id="KW-1185">Reference proteome</keyword>
<evidence type="ECO:0000313" key="1">
    <source>
        <dbReference type="EMBL" id="BBX27956.1"/>
    </source>
</evidence>
<sequence>MTNSAAPPMNTARRAETFARDWQVEPVPKRHEPPPGVVVSEVPTIRGRAGAHRWLNDVLGVPVRLNYVRAATAKGELSGVRMSGALFFSTQGLFDWIMSRYDDTNKGATT</sequence>
<organism evidence="1 2">
    <name type="scientific">Mycolicibacterium alvei</name>
    <dbReference type="NCBI Taxonomy" id="67081"/>
    <lineage>
        <taxon>Bacteria</taxon>
        <taxon>Bacillati</taxon>
        <taxon>Actinomycetota</taxon>
        <taxon>Actinomycetes</taxon>
        <taxon>Mycobacteriales</taxon>
        <taxon>Mycobacteriaceae</taxon>
        <taxon>Mycolicibacterium</taxon>
    </lineage>
</organism>
<name>A0A6N4USB6_9MYCO</name>
<proteinExistence type="predicted"/>
<dbReference type="EMBL" id="AP022565">
    <property type="protein sequence ID" value="BBX27956.1"/>
    <property type="molecule type" value="Genomic_DNA"/>
</dbReference>
<accession>A0A6N4USB6</accession>